<dbReference type="InterPro" id="IPR000504">
    <property type="entry name" value="RRM_dom"/>
</dbReference>
<keyword evidence="1 2" id="KW-0694">RNA-binding</keyword>
<evidence type="ECO:0000259" key="4">
    <source>
        <dbReference type="PROSITE" id="PS50102"/>
    </source>
</evidence>
<feature type="domain" description="RRM" evidence="4">
    <location>
        <begin position="227"/>
        <end position="306"/>
    </location>
</feature>
<dbReference type="Pfam" id="PF00076">
    <property type="entry name" value="RRM_1"/>
    <property type="match status" value="1"/>
</dbReference>
<dbReference type="GO" id="GO:0005634">
    <property type="term" value="C:nucleus"/>
    <property type="evidence" value="ECO:0007669"/>
    <property type="project" value="TreeGrafter"/>
</dbReference>
<accession>A0A0D7ABT5</accession>
<evidence type="ECO:0000256" key="1">
    <source>
        <dbReference type="ARBA" id="ARBA00022884"/>
    </source>
</evidence>
<feature type="domain" description="RRM" evidence="4">
    <location>
        <begin position="86"/>
        <end position="163"/>
    </location>
</feature>
<dbReference type="PANTHER" id="PTHR48025">
    <property type="entry name" value="OS02G0815200 PROTEIN"/>
    <property type="match status" value="1"/>
</dbReference>
<dbReference type="PROSITE" id="PS50102">
    <property type="entry name" value="RRM"/>
    <property type="match status" value="2"/>
</dbReference>
<evidence type="ECO:0000313" key="6">
    <source>
        <dbReference type="Proteomes" id="UP000054144"/>
    </source>
</evidence>
<feature type="compositionally biased region" description="Polar residues" evidence="3">
    <location>
        <begin position="201"/>
        <end position="212"/>
    </location>
</feature>
<organism evidence="5 6">
    <name type="scientific">Fistulina hepatica ATCC 64428</name>
    <dbReference type="NCBI Taxonomy" id="1128425"/>
    <lineage>
        <taxon>Eukaryota</taxon>
        <taxon>Fungi</taxon>
        <taxon>Dikarya</taxon>
        <taxon>Basidiomycota</taxon>
        <taxon>Agaricomycotina</taxon>
        <taxon>Agaricomycetes</taxon>
        <taxon>Agaricomycetidae</taxon>
        <taxon>Agaricales</taxon>
        <taxon>Fistulinaceae</taxon>
        <taxon>Fistulina</taxon>
    </lineage>
</organism>
<dbReference type="InterPro" id="IPR050502">
    <property type="entry name" value="Euk_RNA-bind_prot"/>
</dbReference>
<dbReference type="GO" id="GO:0003729">
    <property type="term" value="F:mRNA binding"/>
    <property type="evidence" value="ECO:0007669"/>
    <property type="project" value="TreeGrafter"/>
</dbReference>
<dbReference type="OrthoDB" id="6159137at2759"/>
<evidence type="ECO:0000256" key="3">
    <source>
        <dbReference type="SAM" id="MobiDB-lite"/>
    </source>
</evidence>
<dbReference type="InterPro" id="IPR035979">
    <property type="entry name" value="RBD_domain_sf"/>
</dbReference>
<gene>
    <name evidence="5" type="ORF">FISHEDRAFT_74211</name>
</gene>
<keyword evidence="6" id="KW-1185">Reference proteome</keyword>
<dbReference type="SMART" id="SM00360">
    <property type="entry name" value="RRM"/>
    <property type="match status" value="2"/>
</dbReference>
<dbReference type="Proteomes" id="UP000054144">
    <property type="component" value="Unassembled WGS sequence"/>
</dbReference>
<evidence type="ECO:0000313" key="5">
    <source>
        <dbReference type="EMBL" id="KIY47869.1"/>
    </source>
</evidence>
<dbReference type="AlphaFoldDB" id="A0A0D7ABT5"/>
<dbReference type="SUPFAM" id="SSF54928">
    <property type="entry name" value="RNA-binding domain, RBD"/>
    <property type="match status" value="1"/>
</dbReference>
<protein>
    <submittedName>
        <fullName evidence="5">RNA-binding domain-containing protein</fullName>
    </submittedName>
</protein>
<name>A0A0D7ABT5_9AGAR</name>
<sequence length="412" mass="44600">MFTALAVPQREVVSLFTTLIGEVRFVQEVKESNGTCLKITLATRDAAKKALCMNGYTVSGVALVVTAVRVDSNDQPAHLRQTDGRRNLYVLGLPFALTKSEFAALFSKYGVVSHCVILATVDNASRRRGFVVMASHEAARRAMNALTRTQIKGHTLDISWAVVQRSQGFLDGGDRTLFLNDGQNSRSSSPDCSDRDALNFPSVNPSDSSTKSELDLSSFTISLAPTPVILVNNIPTILFSDKGDLHPLLYPFGDIKRMETLDMQGNKETISVMAEYASVDHATEALKTLRGQEYTHYRLDVQFLRSPAEMVTAPLVYSGFVSSGLPNAPPPVPFLSFLPDSFSSASSGLAVKPVYPASTLSGLVPPSATSSFSNPMHQVSRLPSVLGKGQNIHAFYAPPAVSLNPYSNCGYR</sequence>
<evidence type="ECO:0000256" key="2">
    <source>
        <dbReference type="PROSITE-ProRule" id="PRU00176"/>
    </source>
</evidence>
<reference evidence="5 6" key="1">
    <citation type="journal article" date="2015" name="Fungal Genet. Biol.">
        <title>Evolution of novel wood decay mechanisms in Agaricales revealed by the genome sequences of Fistulina hepatica and Cylindrobasidium torrendii.</title>
        <authorList>
            <person name="Floudas D."/>
            <person name="Held B.W."/>
            <person name="Riley R."/>
            <person name="Nagy L.G."/>
            <person name="Koehler G."/>
            <person name="Ransdell A.S."/>
            <person name="Younus H."/>
            <person name="Chow J."/>
            <person name="Chiniquy J."/>
            <person name="Lipzen A."/>
            <person name="Tritt A."/>
            <person name="Sun H."/>
            <person name="Haridas S."/>
            <person name="LaButti K."/>
            <person name="Ohm R.A."/>
            <person name="Kues U."/>
            <person name="Blanchette R.A."/>
            <person name="Grigoriev I.V."/>
            <person name="Minto R.E."/>
            <person name="Hibbett D.S."/>
        </authorList>
    </citation>
    <scope>NUCLEOTIDE SEQUENCE [LARGE SCALE GENOMIC DNA]</scope>
    <source>
        <strain evidence="5 6">ATCC 64428</strain>
    </source>
</reference>
<dbReference type="InterPro" id="IPR012677">
    <property type="entry name" value="Nucleotide-bd_a/b_plait_sf"/>
</dbReference>
<feature type="region of interest" description="Disordered" evidence="3">
    <location>
        <begin position="181"/>
        <end position="212"/>
    </location>
</feature>
<proteinExistence type="predicted"/>
<dbReference type="PANTHER" id="PTHR48025:SF1">
    <property type="entry name" value="RRM DOMAIN-CONTAINING PROTEIN"/>
    <property type="match status" value="1"/>
</dbReference>
<dbReference type="CDD" id="cd00590">
    <property type="entry name" value="RRM_SF"/>
    <property type="match status" value="1"/>
</dbReference>
<dbReference type="Gene3D" id="3.30.70.330">
    <property type="match status" value="2"/>
</dbReference>
<dbReference type="EMBL" id="KN881914">
    <property type="protein sequence ID" value="KIY47869.1"/>
    <property type="molecule type" value="Genomic_DNA"/>
</dbReference>